<evidence type="ECO:0000259" key="17">
    <source>
        <dbReference type="PROSITE" id="PS01033"/>
    </source>
</evidence>
<evidence type="ECO:0000313" key="19">
    <source>
        <dbReference type="EMBL" id="SPO29107.1"/>
    </source>
</evidence>
<dbReference type="Gene3D" id="3.40.50.80">
    <property type="entry name" value="Nucleotide-binding domain of ferredoxin-NADP reductase (FNR) module"/>
    <property type="match status" value="1"/>
</dbReference>
<dbReference type="GO" id="GO:0019825">
    <property type="term" value="F:oxygen binding"/>
    <property type="evidence" value="ECO:0007669"/>
    <property type="project" value="InterPro"/>
</dbReference>
<keyword evidence="5" id="KW-0216">Detoxification</keyword>
<protein>
    <recommendedName>
        <fullName evidence="4">nitric oxide dioxygenase</fullName>
        <ecNumber evidence="4">1.14.12.17</ecNumber>
    </recommendedName>
</protein>
<dbReference type="PANTHER" id="PTHR43396:SF3">
    <property type="entry name" value="FLAVOHEMOPROTEIN"/>
    <property type="match status" value="1"/>
</dbReference>
<keyword evidence="12" id="KW-0408">Iron</keyword>
<gene>
    <name evidence="19" type="ORF">UTRI_06056</name>
</gene>
<dbReference type="CDD" id="cd06184">
    <property type="entry name" value="flavohem_like_fad_nad_binding"/>
    <property type="match status" value="1"/>
</dbReference>
<keyword evidence="9" id="KW-0274">FAD</keyword>
<dbReference type="PROSITE" id="PS01033">
    <property type="entry name" value="GLOBIN"/>
    <property type="match status" value="1"/>
</dbReference>
<evidence type="ECO:0000256" key="14">
    <source>
        <dbReference type="ARBA" id="ARBA00048649"/>
    </source>
</evidence>
<evidence type="ECO:0000256" key="1">
    <source>
        <dbReference type="ARBA" id="ARBA00001970"/>
    </source>
</evidence>
<dbReference type="InterPro" id="IPR017927">
    <property type="entry name" value="FAD-bd_FR_type"/>
</dbReference>
<dbReference type="FunFam" id="1.10.490.10:FF:000003">
    <property type="entry name" value="Flavohemoprotein"/>
    <property type="match status" value="1"/>
</dbReference>
<dbReference type="GO" id="GO:0046210">
    <property type="term" value="P:nitric oxide catabolic process"/>
    <property type="evidence" value="ECO:0007669"/>
    <property type="project" value="TreeGrafter"/>
</dbReference>
<evidence type="ECO:0000256" key="10">
    <source>
        <dbReference type="ARBA" id="ARBA00022857"/>
    </source>
</evidence>
<dbReference type="OrthoDB" id="436496at2759"/>
<dbReference type="GO" id="GO:0020037">
    <property type="term" value="F:heme binding"/>
    <property type="evidence" value="ECO:0007669"/>
    <property type="project" value="InterPro"/>
</dbReference>
<dbReference type="CDD" id="cd08922">
    <property type="entry name" value="FHb-globin"/>
    <property type="match status" value="1"/>
</dbReference>
<dbReference type="InterPro" id="IPR000971">
    <property type="entry name" value="Globin"/>
</dbReference>
<dbReference type="Gene3D" id="2.40.30.10">
    <property type="entry name" value="Translation factors"/>
    <property type="match status" value="1"/>
</dbReference>
<evidence type="ECO:0000313" key="20">
    <source>
        <dbReference type="Proteomes" id="UP000324022"/>
    </source>
</evidence>
<evidence type="ECO:0000256" key="6">
    <source>
        <dbReference type="ARBA" id="ARBA00022617"/>
    </source>
</evidence>
<accession>A0A5C3EHA2</accession>
<dbReference type="SUPFAM" id="SSF63380">
    <property type="entry name" value="Riboflavin synthase domain-like"/>
    <property type="match status" value="1"/>
</dbReference>
<reference evidence="19 20" key="1">
    <citation type="submission" date="2018-03" db="EMBL/GenBank/DDBJ databases">
        <authorList>
            <person name="Guldener U."/>
        </authorList>
    </citation>
    <scope>NUCLEOTIDE SEQUENCE [LARGE SCALE GENOMIC DNA]</scope>
    <source>
        <strain evidence="19 20">NBRC100155</strain>
    </source>
</reference>
<evidence type="ECO:0000256" key="8">
    <source>
        <dbReference type="ARBA" id="ARBA00022723"/>
    </source>
</evidence>
<evidence type="ECO:0000256" key="7">
    <source>
        <dbReference type="ARBA" id="ARBA00022630"/>
    </source>
</evidence>
<comment type="cofactor">
    <cofactor evidence="2">
        <name>FAD</name>
        <dbReference type="ChEBI" id="CHEBI:57692"/>
    </cofactor>
</comment>
<keyword evidence="11" id="KW-0560">Oxidoreductase</keyword>
<dbReference type="AlphaFoldDB" id="A0A5C3EHA2"/>
<dbReference type="InterPro" id="IPR017938">
    <property type="entry name" value="Riboflavin_synthase-like_b-brl"/>
</dbReference>
<dbReference type="SUPFAM" id="SSF52343">
    <property type="entry name" value="Ferredoxin reductase-like, C-terminal NADP-linked domain"/>
    <property type="match status" value="1"/>
</dbReference>
<dbReference type="GO" id="GO:0009636">
    <property type="term" value="P:response to toxic substance"/>
    <property type="evidence" value="ECO:0007669"/>
    <property type="project" value="UniProtKB-KW"/>
</dbReference>
<proteinExistence type="inferred from homology"/>
<dbReference type="PRINTS" id="PR00371">
    <property type="entry name" value="FPNCR"/>
</dbReference>
<evidence type="ECO:0000256" key="5">
    <source>
        <dbReference type="ARBA" id="ARBA00022575"/>
    </source>
</evidence>
<dbReference type="Pfam" id="PF00175">
    <property type="entry name" value="NAD_binding_1"/>
    <property type="match status" value="1"/>
</dbReference>
<keyword evidence="20" id="KW-1185">Reference proteome</keyword>
<dbReference type="Gene3D" id="1.10.490.10">
    <property type="entry name" value="Globins"/>
    <property type="match status" value="1"/>
</dbReference>
<dbReference type="InterPro" id="IPR009050">
    <property type="entry name" value="Globin-like_sf"/>
</dbReference>
<evidence type="ECO:0000256" key="3">
    <source>
        <dbReference type="ARBA" id="ARBA00006401"/>
    </source>
</evidence>
<dbReference type="Pfam" id="PF00042">
    <property type="entry name" value="Globin"/>
    <property type="match status" value="1"/>
</dbReference>
<dbReference type="PANTHER" id="PTHR43396">
    <property type="entry name" value="FLAVOHEMOPROTEIN"/>
    <property type="match status" value="1"/>
</dbReference>
<dbReference type="EC" id="1.14.12.17" evidence="4"/>
<comment type="similarity">
    <text evidence="3">In the C-terminal section; belongs to the flavoprotein pyridine nucleotide cytochrome reductase family.</text>
</comment>
<evidence type="ECO:0000256" key="16">
    <source>
        <dbReference type="ARBA" id="ARBA00056398"/>
    </source>
</evidence>
<comment type="catalytic activity">
    <reaction evidence="15">
        <text>2 nitric oxide + NADPH + 2 O2 = 2 nitrate + NADP(+) + H(+)</text>
        <dbReference type="Rhea" id="RHEA:19465"/>
        <dbReference type="ChEBI" id="CHEBI:15378"/>
        <dbReference type="ChEBI" id="CHEBI:15379"/>
        <dbReference type="ChEBI" id="CHEBI:16480"/>
        <dbReference type="ChEBI" id="CHEBI:17632"/>
        <dbReference type="ChEBI" id="CHEBI:57783"/>
        <dbReference type="ChEBI" id="CHEBI:58349"/>
        <dbReference type="EC" id="1.14.12.17"/>
    </reaction>
</comment>
<dbReference type="GO" id="GO:0046872">
    <property type="term" value="F:metal ion binding"/>
    <property type="evidence" value="ECO:0007669"/>
    <property type="project" value="UniProtKB-KW"/>
</dbReference>
<dbReference type="SUPFAM" id="SSF46458">
    <property type="entry name" value="Globin-like"/>
    <property type="match status" value="1"/>
</dbReference>
<evidence type="ECO:0000256" key="15">
    <source>
        <dbReference type="ARBA" id="ARBA00049433"/>
    </source>
</evidence>
<dbReference type="PROSITE" id="PS51384">
    <property type="entry name" value="FAD_FR"/>
    <property type="match status" value="1"/>
</dbReference>
<dbReference type="GO" id="GO:0008941">
    <property type="term" value="F:nitric oxide dioxygenase NAD(P)H activity"/>
    <property type="evidence" value="ECO:0007669"/>
    <property type="project" value="UniProtKB-EC"/>
</dbReference>
<dbReference type="Proteomes" id="UP000324022">
    <property type="component" value="Unassembled WGS sequence"/>
</dbReference>
<feature type="domain" description="FAD-binding FR-type" evidence="18">
    <location>
        <begin position="151"/>
        <end position="263"/>
    </location>
</feature>
<dbReference type="InterPro" id="IPR001433">
    <property type="entry name" value="OxRdtase_FAD/NAD-bd"/>
</dbReference>
<dbReference type="GO" id="GO:0071500">
    <property type="term" value="P:cellular response to nitrosative stress"/>
    <property type="evidence" value="ECO:0007669"/>
    <property type="project" value="TreeGrafter"/>
</dbReference>
<dbReference type="InterPro" id="IPR008333">
    <property type="entry name" value="Cbr1-like_FAD-bd_dom"/>
</dbReference>
<evidence type="ECO:0000259" key="18">
    <source>
        <dbReference type="PROSITE" id="PS51384"/>
    </source>
</evidence>
<dbReference type="InterPro" id="IPR012292">
    <property type="entry name" value="Globin/Proto"/>
</dbReference>
<keyword evidence="13" id="KW-0520">NAD</keyword>
<name>A0A5C3EHA2_9BASI</name>
<dbReference type="FunFam" id="3.40.50.80:FF:000010">
    <property type="entry name" value="Flavohemoprotein"/>
    <property type="match status" value="1"/>
</dbReference>
<keyword evidence="10" id="KW-0521">NADP</keyword>
<keyword evidence="8" id="KW-0479">Metal-binding</keyword>
<sequence>MPLNPAQIEQIKATVPVLQEHGKTIVLRFYSTLLSENPSLKSVFNQTNQANHRQASALASALYAYATNIDDPSILTPALDKICSKHVSLYVQPSQYAIVGKHLLDAMSHVLGPALTPTHLSAWAEAYDQLAQIMISREAALYQTFDSDGWNDWKQFQVIEKKQESQEITSFHLSPLDRNALPVYRPGQYISVLVDVERQPGFRQARQYSLSAAPNAKYYRISVRKDRGLSGMRPGYVSNALHDDIQVGDVVHLSHPAGEMFWDGEEDAKRPVVMISAGVGITPFISILDTMVEQGISQQIVFLHGARTSSSRAFWDHLQAVSSTHPNIRYKSFLTSPTSNETKGVHFHEKGRLTVKSLDIQQDLLLGTQPTKPVYFICGPQEFMLETKTALEHLGVEKDDIRLELFGTGAPL</sequence>
<dbReference type="GO" id="GO:0071949">
    <property type="term" value="F:FAD binding"/>
    <property type="evidence" value="ECO:0007669"/>
    <property type="project" value="TreeGrafter"/>
</dbReference>
<feature type="domain" description="Globin" evidence="17">
    <location>
        <begin position="2"/>
        <end position="139"/>
    </location>
</feature>
<organism evidence="19 20">
    <name type="scientific">Ustilago trichophora</name>
    <dbReference type="NCBI Taxonomy" id="86804"/>
    <lineage>
        <taxon>Eukaryota</taxon>
        <taxon>Fungi</taxon>
        <taxon>Dikarya</taxon>
        <taxon>Basidiomycota</taxon>
        <taxon>Ustilaginomycotina</taxon>
        <taxon>Ustilaginomycetes</taxon>
        <taxon>Ustilaginales</taxon>
        <taxon>Ustilaginaceae</taxon>
        <taxon>Ustilago</taxon>
    </lineage>
</organism>
<evidence type="ECO:0000256" key="4">
    <source>
        <dbReference type="ARBA" id="ARBA00012229"/>
    </source>
</evidence>
<dbReference type="PRINTS" id="PR00406">
    <property type="entry name" value="CYTB5RDTASE"/>
</dbReference>
<evidence type="ECO:0000256" key="9">
    <source>
        <dbReference type="ARBA" id="ARBA00022827"/>
    </source>
</evidence>
<comment type="function">
    <text evidence="16">In the presence of oxygen and NADH, it has NADH oxidase activity, which leads to the generation of superoxide and H(2)O(2). Under anaerobic conditions, it also exhibits nitric oxide reductase and FAD reductase activities. However, all these reactions are much lower than NOD activity.</text>
</comment>
<comment type="catalytic activity">
    <reaction evidence="14">
        <text>2 nitric oxide + NADH + 2 O2 = 2 nitrate + NAD(+) + H(+)</text>
        <dbReference type="Rhea" id="RHEA:19469"/>
        <dbReference type="ChEBI" id="CHEBI:15378"/>
        <dbReference type="ChEBI" id="CHEBI:15379"/>
        <dbReference type="ChEBI" id="CHEBI:16480"/>
        <dbReference type="ChEBI" id="CHEBI:17632"/>
        <dbReference type="ChEBI" id="CHEBI:57540"/>
        <dbReference type="ChEBI" id="CHEBI:57945"/>
        <dbReference type="EC" id="1.14.12.17"/>
    </reaction>
</comment>
<evidence type="ECO:0000256" key="13">
    <source>
        <dbReference type="ARBA" id="ARBA00023027"/>
    </source>
</evidence>
<evidence type="ECO:0000256" key="2">
    <source>
        <dbReference type="ARBA" id="ARBA00001974"/>
    </source>
</evidence>
<dbReference type="NCBIfam" id="NF009805">
    <property type="entry name" value="PRK13289.1"/>
    <property type="match status" value="1"/>
</dbReference>
<keyword evidence="7" id="KW-0285">Flavoprotein</keyword>
<dbReference type="EMBL" id="OOIN01000027">
    <property type="protein sequence ID" value="SPO29107.1"/>
    <property type="molecule type" value="Genomic_DNA"/>
</dbReference>
<dbReference type="InterPro" id="IPR001709">
    <property type="entry name" value="Flavoprot_Pyr_Nucl_cyt_Rdtase"/>
</dbReference>
<comment type="cofactor">
    <cofactor evidence="1">
        <name>heme b</name>
        <dbReference type="ChEBI" id="CHEBI:60344"/>
    </cofactor>
</comment>
<evidence type="ECO:0000256" key="11">
    <source>
        <dbReference type="ARBA" id="ARBA00023002"/>
    </source>
</evidence>
<evidence type="ECO:0000256" key="12">
    <source>
        <dbReference type="ARBA" id="ARBA00023004"/>
    </source>
</evidence>
<dbReference type="InterPro" id="IPR039261">
    <property type="entry name" value="FNR_nucleotide-bd"/>
</dbReference>
<dbReference type="Pfam" id="PF00970">
    <property type="entry name" value="FAD_binding_6"/>
    <property type="match status" value="1"/>
</dbReference>
<dbReference type="FunFam" id="2.40.30.10:FF:000034">
    <property type="entry name" value="Flavohemoprotein"/>
    <property type="match status" value="1"/>
</dbReference>
<keyword evidence="6" id="KW-0349">Heme</keyword>